<dbReference type="PROSITE" id="PS00557">
    <property type="entry name" value="FMN_HYDROXY_ACID_DH_1"/>
    <property type="match status" value="1"/>
</dbReference>
<evidence type="ECO:0000256" key="9">
    <source>
        <dbReference type="ARBA" id="ARBA00023002"/>
    </source>
</evidence>
<evidence type="ECO:0000313" key="19">
    <source>
        <dbReference type="EMBL" id="EGV62152.1"/>
    </source>
</evidence>
<dbReference type="FunFam" id="3.20.20.70:FF:000062">
    <property type="entry name" value="Cytochrome b2, mitochondrial, putative"/>
    <property type="match status" value="1"/>
</dbReference>
<evidence type="ECO:0000256" key="12">
    <source>
        <dbReference type="ARBA" id="ARBA00052399"/>
    </source>
</evidence>
<dbReference type="PROSITE" id="PS51349">
    <property type="entry name" value="FMN_HYDROXY_ACID_DH_2"/>
    <property type="match status" value="1"/>
</dbReference>
<keyword evidence="8" id="KW-0479">Metal-binding</keyword>
<keyword evidence="7" id="KW-0288">FMN</keyword>
<dbReference type="InterPro" id="IPR001199">
    <property type="entry name" value="Cyt_B5-like_heme/steroid-bd"/>
</dbReference>
<keyword evidence="6" id="KW-0285">Flavoprotein</keyword>
<dbReference type="STRING" id="590646.G3BBC4"/>
<evidence type="ECO:0000256" key="1">
    <source>
        <dbReference type="ARBA" id="ARBA00001917"/>
    </source>
</evidence>
<dbReference type="Gene3D" id="3.10.120.10">
    <property type="entry name" value="Cytochrome b5-like heme/steroid binding domain"/>
    <property type="match status" value="1"/>
</dbReference>
<gene>
    <name evidence="19" type="ORF">CANTEDRAFT_99222</name>
</gene>
<dbReference type="HOGENOM" id="CLU_020639_1_1_1"/>
<comment type="subcellular location">
    <subcellularLocation>
        <location evidence="3">Mitochondrion intermembrane space</location>
    </subcellularLocation>
</comment>
<dbReference type="GeneID" id="18250837"/>
<dbReference type="InterPro" id="IPR037458">
    <property type="entry name" value="L-MDH/L-LDH_FMN-bd"/>
</dbReference>
<comment type="subunit">
    <text evidence="4">Homotetramer.</text>
</comment>
<dbReference type="Proteomes" id="UP000000707">
    <property type="component" value="Unassembled WGS sequence"/>
</dbReference>
<evidence type="ECO:0000256" key="6">
    <source>
        <dbReference type="ARBA" id="ARBA00022630"/>
    </source>
</evidence>
<keyword evidence="10" id="KW-0408">Iron</keyword>
<evidence type="ECO:0000313" key="20">
    <source>
        <dbReference type="Proteomes" id="UP000000707"/>
    </source>
</evidence>
<evidence type="ECO:0000256" key="13">
    <source>
        <dbReference type="ARBA" id="ARBA00061137"/>
    </source>
</evidence>
<comment type="cofactor">
    <cofactor evidence="1">
        <name>FMN</name>
        <dbReference type="ChEBI" id="CHEBI:58210"/>
    </cofactor>
</comment>
<reference evidence="19 20" key="1">
    <citation type="journal article" date="2011" name="Proc. Natl. Acad. Sci. U.S.A.">
        <title>Comparative genomics of xylose-fermenting fungi for enhanced biofuel production.</title>
        <authorList>
            <person name="Wohlbach D.J."/>
            <person name="Kuo A."/>
            <person name="Sato T.K."/>
            <person name="Potts K.M."/>
            <person name="Salamov A.A."/>
            <person name="LaButti K.M."/>
            <person name="Sun H."/>
            <person name="Clum A."/>
            <person name="Pangilinan J.L."/>
            <person name="Lindquist E.A."/>
            <person name="Lucas S."/>
            <person name="Lapidus A."/>
            <person name="Jin M."/>
            <person name="Gunawan C."/>
            <person name="Balan V."/>
            <person name="Dale B.E."/>
            <person name="Jeffries T.W."/>
            <person name="Zinkel R."/>
            <person name="Barry K.W."/>
            <person name="Grigoriev I.V."/>
            <person name="Gasch A.P."/>
        </authorList>
    </citation>
    <scope>NUCLEOTIDE SEQUENCE [LARGE SCALE GENOMIC DNA]</scope>
    <source>
        <strain evidence="20">ATCC 10573 / BCRC 21748 / CBS 615 / JCM 9827 / NBRC 10315 / NRRL Y-1498 / VKM Y-70</strain>
    </source>
</reference>
<dbReference type="GO" id="GO:0004460">
    <property type="term" value="F:L-lactate dehydrogenase (cytochrome) activity"/>
    <property type="evidence" value="ECO:0007669"/>
    <property type="project" value="UniProtKB-EC"/>
</dbReference>
<dbReference type="EC" id="1.1.2.3" evidence="15"/>
<dbReference type="EMBL" id="GL996527">
    <property type="protein sequence ID" value="EGV62152.1"/>
    <property type="molecule type" value="Genomic_DNA"/>
</dbReference>
<evidence type="ECO:0000259" key="17">
    <source>
        <dbReference type="PROSITE" id="PS50255"/>
    </source>
</evidence>
<dbReference type="PANTHER" id="PTHR10578:SF148">
    <property type="entry name" value="L-LACTATE DEHYDROGENASE (CYTOCHROME)"/>
    <property type="match status" value="1"/>
</dbReference>
<keyword evidence="5" id="KW-0349">Heme</keyword>
<dbReference type="SUPFAM" id="SSF51395">
    <property type="entry name" value="FMN-linked oxidoreductases"/>
    <property type="match status" value="1"/>
</dbReference>
<dbReference type="GO" id="GO:0005758">
    <property type="term" value="C:mitochondrial intermembrane space"/>
    <property type="evidence" value="ECO:0007669"/>
    <property type="project" value="UniProtKB-SubCell"/>
</dbReference>
<dbReference type="InterPro" id="IPR000262">
    <property type="entry name" value="FMN-dep_DH"/>
</dbReference>
<dbReference type="SUPFAM" id="SSF55856">
    <property type="entry name" value="Cytochrome b5-like heme/steroid binding domain"/>
    <property type="match status" value="1"/>
</dbReference>
<dbReference type="KEGG" id="cten:18250837"/>
<evidence type="ECO:0000256" key="11">
    <source>
        <dbReference type="ARBA" id="ARBA00023128"/>
    </source>
</evidence>
<sequence>MAMHPGGPSIIMKYAGKDASKLFNRLHPSNVIETFLDEAHVVGEIDMPPDSAISEEEIIAEKLRIENLKRLPKVNQIYNINDFEAVARAVLPPHAWAYYNGGSDDEVTMRENHYAFHKFFFLPKILVDVRNVDISTTMLGTKTSAPFYCSAAALAQLGHPDGELSISRGCGTEDVIQMISSTASYSFDEILDETKPGQSHWFQLYVKPDRKHSIEMLKKCAERNVKGIFVTVDTPMLGKREKDFKFRYGEDGPNDDDDPITSYDDPGLTWADIDAFKKVSDIPIAIKGVQRSEDVLLAVEHGVDAVVLSNHGGRQLDFSRAPVDVLAEVMPILRAKNLDKKIEIYIDGGIRRGTDVIKALCLGAKGVGLGRAFLYANSCYGEEGVKKAVQLLKHEIALNMKFMGVTKIEDLNSSMIEKRDSYGFHRDSIYDANYETMRPIGLKDIPTN</sequence>
<dbReference type="GO" id="GO:0046872">
    <property type="term" value="F:metal ion binding"/>
    <property type="evidence" value="ECO:0007669"/>
    <property type="project" value="UniProtKB-KW"/>
</dbReference>
<evidence type="ECO:0000259" key="18">
    <source>
        <dbReference type="PROSITE" id="PS51349"/>
    </source>
</evidence>
<dbReference type="InterPro" id="IPR037396">
    <property type="entry name" value="FMN_HAD"/>
</dbReference>
<comment type="cofactor">
    <cofactor evidence="2">
        <name>heme b</name>
        <dbReference type="ChEBI" id="CHEBI:60344"/>
    </cofactor>
</comment>
<evidence type="ECO:0000256" key="7">
    <source>
        <dbReference type="ARBA" id="ARBA00022643"/>
    </source>
</evidence>
<feature type="domain" description="Cytochrome b5 heme-binding" evidence="17">
    <location>
        <begin position="1"/>
        <end position="46"/>
    </location>
</feature>
<dbReference type="InterPro" id="IPR013785">
    <property type="entry name" value="Aldolase_TIM"/>
</dbReference>
<evidence type="ECO:0000256" key="4">
    <source>
        <dbReference type="ARBA" id="ARBA00011881"/>
    </source>
</evidence>
<dbReference type="CDD" id="cd02922">
    <property type="entry name" value="FCB2_FMN"/>
    <property type="match status" value="1"/>
</dbReference>
<dbReference type="PROSITE" id="PS50255">
    <property type="entry name" value="CYTOCHROME_B5_2"/>
    <property type="match status" value="1"/>
</dbReference>
<evidence type="ECO:0000256" key="3">
    <source>
        <dbReference type="ARBA" id="ARBA00004569"/>
    </source>
</evidence>
<dbReference type="Gene3D" id="3.20.20.70">
    <property type="entry name" value="Aldolase class I"/>
    <property type="match status" value="1"/>
</dbReference>
<dbReference type="eggNOG" id="KOG0538">
    <property type="taxonomic scope" value="Eukaryota"/>
</dbReference>
<feature type="domain" description="FMN hydroxy acid dehydrogenase" evidence="18">
    <location>
        <begin position="72"/>
        <end position="421"/>
    </location>
</feature>
<dbReference type="Pfam" id="PF00173">
    <property type="entry name" value="Cyt-b5"/>
    <property type="match status" value="1"/>
</dbReference>
<dbReference type="InterPro" id="IPR008259">
    <property type="entry name" value="FMN_hydac_DH_AS"/>
</dbReference>
<dbReference type="AlphaFoldDB" id="G3BBC4"/>
<keyword evidence="11" id="KW-0496">Mitochondrion</keyword>
<keyword evidence="20" id="KW-1185">Reference proteome</keyword>
<comment type="similarity">
    <text evidence="14">In the N-terminal section; belongs to the cytochrome b5 family.</text>
</comment>
<dbReference type="Pfam" id="PF01070">
    <property type="entry name" value="FMN_dh"/>
    <property type="match status" value="1"/>
</dbReference>
<dbReference type="PANTHER" id="PTHR10578">
    <property type="entry name" value="S -2-HYDROXY-ACID OXIDASE-RELATED"/>
    <property type="match status" value="1"/>
</dbReference>
<dbReference type="GO" id="GO:0006089">
    <property type="term" value="P:lactate metabolic process"/>
    <property type="evidence" value="ECO:0007669"/>
    <property type="project" value="TreeGrafter"/>
</dbReference>
<evidence type="ECO:0000256" key="5">
    <source>
        <dbReference type="ARBA" id="ARBA00022617"/>
    </source>
</evidence>
<evidence type="ECO:0000256" key="10">
    <source>
        <dbReference type="ARBA" id="ARBA00023004"/>
    </source>
</evidence>
<organism evidence="20">
    <name type="scientific">Candida tenuis (strain ATCC 10573 / BCRC 21748 / CBS 615 / JCM 9827 / NBRC 10315 / NRRL Y-1498 / VKM Y-70)</name>
    <name type="common">Yeast</name>
    <name type="synonym">Yamadazyma tenuis</name>
    <dbReference type="NCBI Taxonomy" id="590646"/>
    <lineage>
        <taxon>Eukaryota</taxon>
        <taxon>Fungi</taxon>
        <taxon>Dikarya</taxon>
        <taxon>Ascomycota</taxon>
        <taxon>Saccharomycotina</taxon>
        <taxon>Pichiomycetes</taxon>
        <taxon>Debaryomycetaceae</taxon>
        <taxon>Yamadazyma</taxon>
    </lineage>
</organism>
<dbReference type="InterPro" id="IPR036400">
    <property type="entry name" value="Cyt_B5-like_heme/steroid_sf"/>
</dbReference>
<comment type="similarity">
    <text evidence="13">In the C-terminal section; belongs to the FMN-dependent alpha-hydroxy acid dehydrogenase family.</text>
</comment>
<proteinExistence type="inferred from homology"/>
<protein>
    <recommendedName>
        <fullName evidence="16">L-lactate dehydrogenase (cytochrome)</fullName>
        <ecNumber evidence="15">1.1.2.3</ecNumber>
    </recommendedName>
</protein>
<evidence type="ECO:0000256" key="14">
    <source>
        <dbReference type="ARBA" id="ARBA00061589"/>
    </source>
</evidence>
<name>G3BBC4_CANTC</name>
<evidence type="ECO:0000256" key="16">
    <source>
        <dbReference type="ARBA" id="ARBA00068515"/>
    </source>
</evidence>
<evidence type="ECO:0000256" key="2">
    <source>
        <dbReference type="ARBA" id="ARBA00001970"/>
    </source>
</evidence>
<accession>G3BBC4</accession>
<evidence type="ECO:0000256" key="15">
    <source>
        <dbReference type="ARBA" id="ARBA00066458"/>
    </source>
</evidence>
<dbReference type="OrthoDB" id="1925334at2759"/>
<evidence type="ECO:0000256" key="8">
    <source>
        <dbReference type="ARBA" id="ARBA00022723"/>
    </source>
</evidence>
<comment type="catalytic activity">
    <reaction evidence="12">
        <text>(S)-lactate + 2 Fe(III)-[cytochrome c] = 2 Fe(II)-[cytochrome c] + pyruvate + 2 H(+)</text>
        <dbReference type="Rhea" id="RHEA:19909"/>
        <dbReference type="Rhea" id="RHEA-COMP:10350"/>
        <dbReference type="Rhea" id="RHEA-COMP:14399"/>
        <dbReference type="ChEBI" id="CHEBI:15361"/>
        <dbReference type="ChEBI" id="CHEBI:15378"/>
        <dbReference type="ChEBI" id="CHEBI:16651"/>
        <dbReference type="ChEBI" id="CHEBI:29033"/>
        <dbReference type="ChEBI" id="CHEBI:29034"/>
        <dbReference type="EC" id="1.1.2.3"/>
    </reaction>
    <physiologicalReaction direction="left-to-right" evidence="12">
        <dbReference type="Rhea" id="RHEA:19910"/>
    </physiologicalReaction>
</comment>
<keyword evidence="9" id="KW-0560">Oxidoreductase</keyword>